<name>A0A7I7MB93_9MYCO</name>
<dbReference type="EMBL" id="AP022574">
    <property type="protein sequence ID" value="BBX69336.1"/>
    <property type="molecule type" value="Genomic_DNA"/>
</dbReference>
<accession>A0A7I7MB93</accession>
<evidence type="ECO:0000313" key="1">
    <source>
        <dbReference type="EMBL" id="BBX69336.1"/>
    </source>
</evidence>
<dbReference type="SUPFAM" id="SSF56281">
    <property type="entry name" value="Metallo-hydrolase/oxidoreductase"/>
    <property type="match status" value="1"/>
</dbReference>
<dbReference type="KEGG" id="mpsc:MPSYJ_27970"/>
<evidence type="ECO:0008006" key="3">
    <source>
        <dbReference type="Google" id="ProtNLM"/>
    </source>
</evidence>
<keyword evidence="2" id="KW-1185">Reference proteome</keyword>
<reference evidence="1 2" key="1">
    <citation type="journal article" date="2019" name="Emerg. Microbes Infect.">
        <title>Comprehensive subspecies identification of 175 nontuberculous mycobacteria species based on 7547 genomic profiles.</title>
        <authorList>
            <person name="Matsumoto Y."/>
            <person name="Kinjo T."/>
            <person name="Motooka D."/>
            <person name="Nabeya D."/>
            <person name="Jung N."/>
            <person name="Uechi K."/>
            <person name="Horii T."/>
            <person name="Iida T."/>
            <person name="Fujita J."/>
            <person name="Nakamura S."/>
        </authorList>
    </citation>
    <scope>NUCLEOTIDE SEQUENCE [LARGE SCALE GENOMIC DNA]</scope>
    <source>
        <strain evidence="1 2">JCM 13323</strain>
    </source>
</reference>
<evidence type="ECO:0000313" key="2">
    <source>
        <dbReference type="Proteomes" id="UP000466514"/>
    </source>
</evidence>
<sequence>MTITHVLETHIHNDYVTGGLELARTVDAEYVVPAGTRFDVLPTSCPPIQTFTPPMGEVWVHYASGYRSSIAVPCNSG</sequence>
<proteinExistence type="predicted"/>
<dbReference type="InterPro" id="IPR036866">
    <property type="entry name" value="RibonucZ/Hydroxyglut_hydro"/>
</dbReference>
<gene>
    <name evidence="1" type="ORF">MPSYJ_27970</name>
</gene>
<protein>
    <recommendedName>
        <fullName evidence="3">MBL fold metallo-hydrolase</fullName>
    </recommendedName>
</protein>
<dbReference type="AlphaFoldDB" id="A0A7I7MB93"/>
<dbReference type="Gene3D" id="3.60.15.10">
    <property type="entry name" value="Ribonuclease Z/Hydroxyacylglutathione hydrolase-like"/>
    <property type="match status" value="1"/>
</dbReference>
<dbReference type="Proteomes" id="UP000466514">
    <property type="component" value="Chromosome"/>
</dbReference>
<organism evidence="1 2">
    <name type="scientific">Mycolicibacterium psychrotolerans</name>
    <dbReference type="NCBI Taxonomy" id="216929"/>
    <lineage>
        <taxon>Bacteria</taxon>
        <taxon>Bacillati</taxon>
        <taxon>Actinomycetota</taxon>
        <taxon>Actinomycetes</taxon>
        <taxon>Mycobacteriales</taxon>
        <taxon>Mycobacteriaceae</taxon>
        <taxon>Mycolicibacterium</taxon>
    </lineage>
</organism>